<keyword evidence="4" id="KW-0802">TPR repeat</keyword>
<evidence type="ECO:0000256" key="2">
    <source>
        <dbReference type="ARBA" id="ARBA00022737"/>
    </source>
</evidence>
<dbReference type="NCBIfam" id="TIGR03142">
    <property type="entry name" value="cytochro_ccmI"/>
    <property type="match status" value="1"/>
</dbReference>
<evidence type="ECO:0000259" key="6">
    <source>
        <dbReference type="Pfam" id="PF23914"/>
    </source>
</evidence>
<dbReference type="EMBL" id="FQZC01000001">
    <property type="protein sequence ID" value="SHI52294.1"/>
    <property type="molecule type" value="Genomic_DNA"/>
</dbReference>
<reference evidence="7 8" key="1">
    <citation type="submission" date="2016-11" db="EMBL/GenBank/DDBJ databases">
        <authorList>
            <person name="Varghese N."/>
            <person name="Submissions S."/>
        </authorList>
    </citation>
    <scope>NUCLEOTIDE SEQUENCE [LARGE SCALE GENOMIC DNA]</scope>
    <source>
        <strain evidence="7 8">DSM 21988</strain>
    </source>
</reference>
<keyword evidence="5" id="KW-1133">Transmembrane helix</keyword>
<evidence type="ECO:0000313" key="8">
    <source>
        <dbReference type="Proteomes" id="UP000184290"/>
    </source>
</evidence>
<comment type="subcellular location">
    <subcellularLocation>
        <location evidence="1">Cell envelope</location>
    </subcellularLocation>
</comment>
<evidence type="ECO:0000313" key="7">
    <source>
        <dbReference type="EMBL" id="SHI52294.1"/>
    </source>
</evidence>
<dbReference type="PANTHER" id="PTHR47870">
    <property type="entry name" value="CYTOCHROME C-TYPE BIOGENESIS PROTEIN CCMH"/>
    <property type="match status" value="1"/>
</dbReference>
<dbReference type="Pfam" id="PF23914">
    <property type="entry name" value="TPR_CcmH_CycH"/>
    <property type="match status" value="1"/>
</dbReference>
<dbReference type="SUPFAM" id="SSF48452">
    <property type="entry name" value="TPR-like"/>
    <property type="match status" value="1"/>
</dbReference>
<evidence type="ECO:0000256" key="3">
    <source>
        <dbReference type="ARBA" id="ARBA00022748"/>
    </source>
</evidence>
<dbReference type="InterPro" id="IPR051263">
    <property type="entry name" value="C-type_cytochrome_biogenesis"/>
</dbReference>
<sequence>MLFWIIAGALTVVVCLACVWPLLRREAAPAAHRAEHDMVVYRAQLDELEADVRRGVIAAPEAAIARAEIGRRLLKAADAGTAQQAPQRRSRSRSVAAMLMVAIPVAAIAGYLSFGSPDAGDMPLAAREATPDGGDVAALVAMAEARLATNPNEGQGWDALAPIYLRNGEATKAVNAYRRAIDILGPTPTRLSGFGEAQVMASEGRVTGQAAEAFSAALALDPQVLLPRFFLALQLMQQARFAEAADAWQALLNDSPAEAPWRSFAEPALAEARARSGTNAAPMPDAAAAEIAALPPEERRQRIEGMVAGLAARLEAAPADVEGWKRLIRSYAILGDDARAGDALQAAGRAFEPGTPERGDIAALAQELGLADALGGEGQ</sequence>
<comment type="caution">
    <text evidence="7">The sequence shown here is derived from an EMBL/GenBank/DDBJ whole genome shotgun (WGS) entry which is preliminary data.</text>
</comment>
<keyword evidence="8" id="KW-1185">Reference proteome</keyword>
<dbReference type="PANTHER" id="PTHR47870:SF1">
    <property type="entry name" value="CYTOCHROME C-TYPE BIOGENESIS PROTEIN CCMH"/>
    <property type="match status" value="1"/>
</dbReference>
<evidence type="ECO:0000256" key="1">
    <source>
        <dbReference type="ARBA" id="ARBA00004196"/>
    </source>
</evidence>
<feature type="transmembrane region" description="Helical" evidence="5">
    <location>
        <begin position="6"/>
        <end position="23"/>
    </location>
</feature>
<keyword evidence="3" id="KW-0201">Cytochrome c-type biogenesis</keyword>
<evidence type="ECO:0000256" key="5">
    <source>
        <dbReference type="SAM" id="Phobius"/>
    </source>
</evidence>
<organism evidence="7 8">
    <name type="scientific">Aureimonas altamirensis DSM 21988</name>
    <dbReference type="NCBI Taxonomy" id="1121026"/>
    <lineage>
        <taxon>Bacteria</taxon>
        <taxon>Pseudomonadati</taxon>
        <taxon>Pseudomonadota</taxon>
        <taxon>Alphaproteobacteria</taxon>
        <taxon>Hyphomicrobiales</taxon>
        <taxon>Aurantimonadaceae</taxon>
        <taxon>Aureimonas</taxon>
    </lineage>
</organism>
<evidence type="ECO:0000256" key="4">
    <source>
        <dbReference type="ARBA" id="ARBA00022803"/>
    </source>
</evidence>
<dbReference type="Gene3D" id="1.25.40.10">
    <property type="entry name" value="Tetratricopeptide repeat domain"/>
    <property type="match status" value="1"/>
</dbReference>
<dbReference type="RefSeq" id="WP_060600535.1">
    <property type="nucleotide sequence ID" value="NZ_FQZC01000001.1"/>
</dbReference>
<dbReference type="InterPro" id="IPR011990">
    <property type="entry name" value="TPR-like_helical_dom_sf"/>
</dbReference>
<name>A0ABY1I3D1_9HYPH</name>
<accession>A0ABY1I3D1</accession>
<feature type="domain" description="Cytochrome c-type biogenesis protein H TPR" evidence="6">
    <location>
        <begin position="145"/>
        <end position="259"/>
    </location>
</feature>
<feature type="transmembrane region" description="Helical" evidence="5">
    <location>
        <begin position="95"/>
        <end position="114"/>
    </location>
</feature>
<dbReference type="Proteomes" id="UP000184290">
    <property type="component" value="Unassembled WGS sequence"/>
</dbReference>
<keyword evidence="2" id="KW-0677">Repeat</keyword>
<dbReference type="InterPro" id="IPR017560">
    <property type="entry name" value="Cyt_c_biogenesis_CcmI"/>
</dbReference>
<proteinExistence type="predicted"/>
<protein>
    <submittedName>
        <fullName evidence="7">Cytochrome c-type biogenesis protein CcmH</fullName>
    </submittedName>
</protein>
<keyword evidence="5" id="KW-0812">Transmembrane</keyword>
<dbReference type="InterPro" id="IPR056413">
    <property type="entry name" value="TPR_CcmH_CycH"/>
</dbReference>
<gene>
    <name evidence="7" type="ORF">SAMN02745911_0413</name>
</gene>
<keyword evidence="5" id="KW-0472">Membrane</keyword>